<dbReference type="PANTHER" id="PTHR42928:SF5">
    <property type="entry name" value="BLR1237 PROTEIN"/>
    <property type="match status" value="1"/>
</dbReference>
<dbReference type="CDD" id="cd07012">
    <property type="entry name" value="PBP2_Bug_TTT"/>
    <property type="match status" value="1"/>
</dbReference>
<protein>
    <submittedName>
        <fullName evidence="4">Tripartite tricarboxylate transporter family receptor</fullName>
    </submittedName>
    <submittedName>
        <fullName evidence="5">Tripartite tricarboxylate transporter substrate binding protein</fullName>
    </submittedName>
</protein>
<dbReference type="InterPro" id="IPR042100">
    <property type="entry name" value="Bug_dom1"/>
</dbReference>
<reference evidence="4 6" key="1">
    <citation type="submission" date="2015-09" db="EMBL/GenBank/DDBJ databases">
        <authorList>
            <consortium name="Pathogen Informatics"/>
        </authorList>
    </citation>
    <scope>NUCLEOTIDE SEQUENCE [LARGE SCALE GENOMIC DNA]</scope>
    <source>
        <strain evidence="4 6">2789STDY5608850</strain>
    </source>
</reference>
<evidence type="ECO:0000313" key="4">
    <source>
        <dbReference type="EMBL" id="CUN91877.1"/>
    </source>
</evidence>
<dbReference type="Pfam" id="PF03401">
    <property type="entry name" value="TctC"/>
    <property type="match status" value="1"/>
</dbReference>
<dbReference type="Gene3D" id="3.40.190.10">
    <property type="entry name" value="Periplasmic binding protein-like II"/>
    <property type="match status" value="1"/>
</dbReference>
<dbReference type="EMBL" id="CYZE01000003">
    <property type="protein sequence ID" value="CUN91877.1"/>
    <property type="molecule type" value="Genomic_DNA"/>
</dbReference>
<evidence type="ECO:0000256" key="2">
    <source>
        <dbReference type="SAM" id="MobiDB-lite"/>
    </source>
</evidence>
<accession>A0A174ATN1</accession>
<keyword evidence="3" id="KW-0732">Signal</keyword>
<comment type="similarity">
    <text evidence="1">Belongs to the UPF0065 (bug) family.</text>
</comment>
<proteinExistence type="inferred from homology"/>
<reference evidence="5 7" key="2">
    <citation type="submission" date="2018-08" db="EMBL/GenBank/DDBJ databases">
        <title>A genome reference for cultivated species of the human gut microbiota.</title>
        <authorList>
            <person name="Zou Y."/>
            <person name="Xue W."/>
            <person name="Luo G."/>
        </authorList>
    </citation>
    <scope>NUCLEOTIDE SEQUENCE [LARGE SCALE GENOMIC DNA]</scope>
    <source>
        <strain evidence="5 7">TF05-11AC</strain>
    </source>
</reference>
<dbReference type="AlphaFoldDB" id="A0A174ATN1"/>
<evidence type="ECO:0000313" key="7">
    <source>
        <dbReference type="Proteomes" id="UP000261257"/>
    </source>
</evidence>
<feature type="compositionally biased region" description="Polar residues" evidence="2">
    <location>
        <begin position="24"/>
        <end position="33"/>
    </location>
</feature>
<evidence type="ECO:0000313" key="6">
    <source>
        <dbReference type="Proteomes" id="UP000095651"/>
    </source>
</evidence>
<dbReference type="SUPFAM" id="SSF53850">
    <property type="entry name" value="Periplasmic binding protein-like II"/>
    <property type="match status" value="1"/>
</dbReference>
<gene>
    <name evidence="5" type="ORF">DXC39_12985</name>
    <name evidence="4" type="ORF">ERS852407_01381</name>
</gene>
<dbReference type="PANTHER" id="PTHR42928">
    <property type="entry name" value="TRICARBOXYLATE-BINDING PROTEIN"/>
    <property type="match status" value="1"/>
</dbReference>
<dbReference type="Gene3D" id="3.40.190.150">
    <property type="entry name" value="Bordetella uptake gene, domain 1"/>
    <property type="match status" value="1"/>
</dbReference>
<name>A0A174ATN1_9FIRM</name>
<organism evidence="4 6">
    <name type="scientific">Hungatella hathewayi</name>
    <dbReference type="NCBI Taxonomy" id="154046"/>
    <lineage>
        <taxon>Bacteria</taxon>
        <taxon>Bacillati</taxon>
        <taxon>Bacillota</taxon>
        <taxon>Clostridia</taxon>
        <taxon>Lachnospirales</taxon>
        <taxon>Lachnospiraceae</taxon>
        <taxon>Hungatella</taxon>
    </lineage>
</organism>
<evidence type="ECO:0000256" key="1">
    <source>
        <dbReference type="ARBA" id="ARBA00006987"/>
    </source>
</evidence>
<keyword evidence="4" id="KW-0675">Receptor</keyword>
<feature type="chain" id="PRO_5042332723" evidence="3">
    <location>
        <begin position="24"/>
        <end position="361"/>
    </location>
</feature>
<dbReference type="PROSITE" id="PS51257">
    <property type="entry name" value="PROKAR_LIPOPROTEIN"/>
    <property type="match status" value="1"/>
</dbReference>
<dbReference type="RefSeq" id="WP_055653749.1">
    <property type="nucleotide sequence ID" value="NZ_CABIXC010000003.1"/>
</dbReference>
<dbReference type="InterPro" id="IPR005064">
    <property type="entry name" value="BUG"/>
</dbReference>
<dbReference type="EMBL" id="QSSQ01000010">
    <property type="protein sequence ID" value="RGM04305.1"/>
    <property type="molecule type" value="Genomic_DNA"/>
</dbReference>
<sequence>MKRRNLMALVLAGVMAASVMGCASQSGAKNPSETQKEAAKEGASNESVSKDNESGAADSAAVPAGSWKPDHDITIRVPNAAGGTMDTITRILGQGIQQSTGTTVMINNLTGASGAIAANDLLAKDADPCELMTSGIALFTLAPLFNQDIKVSLDDFAIVSGMVSEDFVLCVNPEKSGIHNWEELKAYGEKERILFGSNTPGGTTHMLGTALFGEAGLNAESVTSDGTNKDMLALTSGDVVCAIGNASACQQFIEEGTAVPIVVFSADAYEGFEGFTVPSVVDLGYDIQFKSCNFLMAKKGADQAALDQIHDMIQAYTETEECKKLAESAKYVPDIADGETVRAMIEDSAKMCQEIYEKYYH</sequence>
<dbReference type="Proteomes" id="UP000261257">
    <property type="component" value="Unassembled WGS sequence"/>
</dbReference>
<dbReference type="Proteomes" id="UP000095651">
    <property type="component" value="Unassembled WGS sequence"/>
</dbReference>
<feature type="region of interest" description="Disordered" evidence="2">
    <location>
        <begin position="24"/>
        <end position="71"/>
    </location>
</feature>
<feature type="signal peptide" evidence="3">
    <location>
        <begin position="1"/>
        <end position="23"/>
    </location>
</feature>
<evidence type="ECO:0000256" key="3">
    <source>
        <dbReference type="SAM" id="SignalP"/>
    </source>
</evidence>
<evidence type="ECO:0000313" key="5">
    <source>
        <dbReference type="EMBL" id="RGM04305.1"/>
    </source>
</evidence>